<dbReference type="AlphaFoldDB" id="A0A0H4PF66"/>
<protein>
    <recommendedName>
        <fullName evidence="4">CHAT domain-containing protein</fullName>
    </recommendedName>
</protein>
<accession>A0A0H4PF66</accession>
<sequence>MKHMKLHALLAVLCVALFWNANAQQEAVLIKIDSLIALNEFVNAQEVIKAEMDNPKNSLLGHLIYPLGKIEFLQNPETDFEKALDLYDRIDSRKLKDPIAYEANLRMGILYIDQGTPSKAQKYLREANSLAKELGDIQKMVESEFHLSELGLKMGDFGLLIAHTDNALDLIQKNDSENFPLAPRIYNYKGALMYFNTKPDSANYYFTKAINALDSTVNDPEQTDYLPGTIYGNWFLVKQSSGNFDDAMRFTLKSINHYNAFLNKTNNHPLTEKVHGNLIISYRNLGSLYSDLGEKEKAKRIAMLGYNHAKKHFLKNTIQYFGAALMVGESLLYNNDLDKAETYLEEAKISLNSINGENYSYKANLYGVLGDLAFQKGNYQEAMHYYQSTLQAYKNSNGQGFSQNEVYTNINLAKSYSNLNKFSEGIRTINTTLAKVISVYGEDSYLANEVQIAKVKIFFDQKDYEGAIGLSNQILDSYKKQPFNNVISEEFFSPNQLRLLLYLTKAQYEMDTVKTVESLGKITDIIQNAIQRIERKKSLITNDSDINVLLENSRELFDFGKKVYRKMFDITGDKKYLEKIIDLHESSIYHRIRTRLNLTENKLTPESIREEEELLRMKINSFFDSTEETQFDVEDWKASLLEWEDYLAKIKTEYPQYYELKYSTVLTPLGDLQQNIDDSSTAVRYLFIENRLVAFILTKDRMEMVPLPSDLCLDCITTLSDYRINSSETFECFSLLYQSLWEPIQNRIETENIIIFPDQELFNLNFELLTSEKINSYQELATKSLLGKHNISYNYSLLLLDDNRKTLNFKDDFIAYAPTFDEGMKRAYEMAINDSIDIDKTYLTLLPQPFSAAIAKRFSERFGGRSFLNQQASKSIFTKTANEHKIIHISTHAESNNVNPELSRLVFAKNISDSTLINDNYLYTYEIYNQNLNSNLAILTACETGLPSYQPGEGMISLAHAFNYAGSKSILTSLWQIDEQSSAEILDSFYGYLENGLPKDEALRNAKLDYLNQAEGRTIHPQYWAGLILMGDTLPIKLSPSVNYYWYLGIGLLLVLAVFLIIRKRKTSGLS</sequence>
<dbReference type="PATRIC" id="fig|320787.5.peg.3837"/>
<evidence type="ECO:0000256" key="2">
    <source>
        <dbReference type="SAM" id="Phobius"/>
    </source>
</evidence>
<reference evidence="5 6" key="1">
    <citation type="submission" date="2015-07" db="EMBL/GenBank/DDBJ databases">
        <authorList>
            <person name="Kim K.M."/>
        </authorList>
    </citation>
    <scope>NUCLEOTIDE SEQUENCE [LARGE SCALE GENOMIC DNA]</scope>
    <source>
        <strain evidence="5 6">KCTC 12363</strain>
    </source>
</reference>
<keyword evidence="3" id="KW-0732">Signal</keyword>
<keyword evidence="2" id="KW-1133">Transmembrane helix</keyword>
<dbReference type="SMART" id="SM00028">
    <property type="entry name" value="TPR"/>
    <property type="match status" value="3"/>
</dbReference>
<dbReference type="Pfam" id="PF12770">
    <property type="entry name" value="CHAT"/>
    <property type="match status" value="1"/>
</dbReference>
<dbReference type="RefSeq" id="WP_048643060.1">
    <property type="nucleotide sequence ID" value="NZ_CP012040.1"/>
</dbReference>
<organism evidence="5 6">
    <name type="scientific">Cyclobacterium amurskyense</name>
    <dbReference type="NCBI Taxonomy" id="320787"/>
    <lineage>
        <taxon>Bacteria</taxon>
        <taxon>Pseudomonadati</taxon>
        <taxon>Bacteroidota</taxon>
        <taxon>Cytophagia</taxon>
        <taxon>Cytophagales</taxon>
        <taxon>Cyclobacteriaceae</taxon>
        <taxon>Cyclobacterium</taxon>
    </lineage>
</organism>
<feature type="transmembrane region" description="Helical" evidence="2">
    <location>
        <begin position="1044"/>
        <end position="1062"/>
    </location>
</feature>
<gene>
    <name evidence="5" type="ORF">CA2015_3507</name>
</gene>
<dbReference type="OrthoDB" id="9771112at2"/>
<dbReference type="Pfam" id="PF13424">
    <property type="entry name" value="TPR_12"/>
    <property type="match status" value="1"/>
</dbReference>
<feature type="domain" description="CHAT" evidence="4">
    <location>
        <begin position="734"/>
        <end position="1032"/>
    </location>
</feature>
<keyword evidence="6" id="KW-1185">Reference proteome</keyword>
<name>A0A0H4PF66_9BACT</name>
<dbReference type="PANTHER" id="PTHR10098:SF112">
    <property type="entry name" value="SLR0380 PROTEIN"/>
    <property type="match status" value="1"/>
</dbReference>
<evidence type="ECO:0000313" key="5">
    <source>
        <dbReference type="EMBL" id="AKP52889.1"/>
    </source>
</evidence>
<evidence type="ECO:0000256" key="1">
    <source>
        <dbReference type="PROSITE-ProRule" id="PRU00339"/>
    </source>
</evidence>
<keyword evidence="2" id="KW-0472">Membrane</keyword>
<proteinExistence type="predicted"/>
<dbReference type="InterPro" id="IPR024983">
    <property type="entry name" value="CHAT_dom"/>
</dbReference>
<evidence type="ECO:0000259" key="4">
    <source>
        <dbReference type="Pfam" id="PF12770"/>
    </source>
</evidence>
<dbReference type="SUPFAM" id="SSF48452">
    <property type="entry name" value="TPR-like"/>
    <property type="match status" value="2"/>
</dbReference>
<dbReference type="PANTHER" id="PTHR10098">
    <property type="entry name" value="RAPSYN-RELATED"/>
    <property type="match status" value="1"/>
</dbReference>
<keyword evidence="2" id="KW-0812">Transmembrane</keyword>
<dbReference type="EMBL" id="CP012040">
    <property type="protein sequence ID" value="AKP52889.1"/>
    <property type="molecule type" value="Genomic_DNA"/>
</dbReference>
<dbReference type="PROSITE" id="PS50005">
    <property type="entry name" value="TPR"/>
    <property type="match status" value="1"/>
</dbReference>
<evidence type="ECO:0000313" key="6">
    <source>
        <dbReference type="Proteomes" id="UP000036520"/>
    </source>
</evidence>
<keyword evidence="1" id="KW-0802">TPR repeat</keyword>
<feature type="signal peptide" evidence="3">
    <location>
        <begin position="1"/>
        <end position="23"/>
    </location>
</feature>
<dbReference type="KEGG" id="camu:CA2015_3507"/>
<evidence type="ECO:0000256" key="3">
    <source>
        <dbReference type="SAM" id="SignalP"/>
    </source>
</evidence>
<dbReference type="STRING" id="320787.CA2015_3507"/>
<dbReference type="InterPro" id="IPR011990">
    <property type="entry name" value="TPR-like_helical_dom_sf"/>
</dbReference>
<feature type="chain" id="PRO_5005208054" description="CHAT domain-containing protein" evidence="3">
    <location>
        <begin position="24"/>
        <end position="1071"/>
    </location>
</feature>
<dbReference type="InterPro" id="IPR019734">
    <property type="entry name" value="TPR_rpt"/>
</dbReference>
<feature type="repeat" description="TPR" evidence="1">
    <location>
        <begin position="363"/>
        <end position="396"/>
    </location>
</feature>
<dbReference type="Gene3D" id="1.25.40.10">
    <property type="entry name" value="Tetratricopeptide repeat domain"/>
    <property type="match status" value="3"/>
</dbReference>
<dbReference type="Proteomes" id="UP000036520">
    <property type="component" value="Chromosome"/>
</dbReference>